<feature type="compositionally biased region" description="Polar residues" evidence="2">
    <location>
        <begin position="3483"/>
        <end position="3493"/>
    </location>
</feature>
<dbReference type="EMBL" id="CP034458">
    <property type="protein sequence ID" value="QBM88213.1"/>
    <property type="molecule type" value="Genomic_DNA"/>
</dbReference>
<evidence type="ECO:0000256" key="2">
    <source>
        <dbReference type="SAM" id="MobiDB-lite"/>
    </source>
</evidence>
<feature type="coiled-coil region" evidence="1">
    <location>
        <begin position="150"/>
        <end position="184"/>
    </location>
</feature>
<feature type="region of interest" description="Disordered" evidence="2">
    <location>
        <begin position="3284"/>
        <end position="3305"/>
    </location>
</feature>
<organism evidence="4 5">
    <name type="scientific">Metschnikowia aff. pulcherrima</name>
    <dbReference type="NCBI Taxonomy" id="2163413"/>
    <lineage>
        <taxon>Eukaryota</taxon>
        <taxon>Fungi</taxon>
        <taxon>Dikarya</taxon>
        <taxon>Ascomycota</taxon>
        <taxon>Saccharomycotina</taxon>
        <taxon>Pichiomycetes</taxon>
        <taxon>Metschnikowiaceae</taxon>
        <taxon>Metschnikowia</taxon>
    </lineage>
</organism>
<dbReference type="GO" id="GO:0005543">
    <property type="term" value="F:phospholipid binding"/>
    <property type="evidence" value="ECO:0007669"/>
    <property type="project" value="InterPro"/>
</dbReference>
<dbReference type="Proteomes" id="UP000292447">
    <property type="component" value="Chromosome III"/>
</dbReference>
<name>A0A4V1AE73_9ASCO</name>
<dbReference type="SMART" id="SM00233">
    <property type="entry name" value="PH"/>
    <property type="match status" value="1"/>
</dbReference>
<feature type="coiled-coil region" evidence="1">
    <location>
        <begin position="213"/>
        <end position="300"/>
    </location>
</feature>
<dbReference type="GO" id="GO:0005739">
    <property type="term" value="C:mitochondrion"/>
    <property type="evidence" value="ECO:0007669"/>
    <property type="project" value="TreeGrafter"/>
</dbReference>
<dbReference type="GO" id="GO:0005938">
    <property type="term" value="C:cell cortex"/>
    <property type="evidence" value="ECO:0007669"/>
    <property type="project" value="InterPro"/>
</dbReference>
<dbReference type="PANTHER" id="PTHR28190:SF1">
    <property type="entry name" value="NUCLEAR MIGRATION PROTEIN NUM1"/>
    <property type="match status" value="1"/>
</dbReference>
<feature type="region of interest" description="Disordered" evidence="2">
    <location>
        <begin position="452"/>
        <end position="512"/>
    </location>
</feature>
<gene>
    <name evidence="4" type="primary">MPUL0C01780</name>
    <name evidence="4" type="ORF">METSCH_C01780</name>
</gene>
<evidence type="ECO:0000313" key="5">
    <source>
        <dbReference type="Proteomes" id="UP000292447"/>
    </source>
</evidence>
<sequence>MSQNTPRKDDIRGQLSDIQRKLFGANKSRPRASDSLLRLLDLLLSFPGDITAFLSETGPNSTTLAPFPPFSASTGDRTTANAPHSAPHALLNQPSQTGPPPSNSAVLRRNNTPLQPATANHRGHRAVPQPNPALRPELKGQDMNFVVGLSENLLSECRRLTAENHNIKAKLKSQVDELNEYKTQVSTLAKTRSFAATSELHLRDKNWELETSNAALTEQLDALRSANEKLIRTHNESTLRVSNLQRDNDEHQMKAATLSSDLRLVQDTLQKRLAELNTRIEELNDENDTLHAKVLDLEAAKGLENTNPNDFVPHSQEDTVGVDDAENFDFEAVLRDSAKFLSEPALENPQRLDLQLETLQANLAHSVRTVSRLRAALMKAKNAPLASTRNTPKTARKAKHKDVGQSPGAGRALAFHTPAKRNSKFIILNDEEASPLVSQWPEEEHWENFLGADAGLTPSKSSKRVVDESDEEAEDQQIGLELKRTNSYLNDTDSSELDFEAPKKPTKQRVLSQELSRAAEPITEAQVQQFARDNNLVLLTLDDYAKLEHNDVSCMSVERITNVIENKGYVLLSKSEHAELLSEDEMRTRLLKRGIVSLPEEDLAELKDTKHKHDNPEFAYLCDQLKVKGYEAVEEEYLASLQKNEALILSPPQSYLASKCKAANLHLLPNDEFKRLKRVETEYLQPSKEYLTKSANEMDLYLSSSDYIEELKSKANNPDALHVASKAEDLGLRVLSAEEFSRLQSPDLATLTEAAKRHSLILLEETKFKGLNELANNPPLSFLKSMSSKLGHLLLLNNDFQELTEPNLETLKSRALSLEHEILSSAEFARFEVLANNPPIDHIRKKAIGYAVTPEQEIKQLQKLAHEPSLSHVQRQAEKHSLVTLSQSEYTELYRQANEPSIESLTAFAKKRNYKVVKVSDHERLSQIAKSPSIDFLKEKAGAAGYVVVPGETYKATVKLAHKPDEEHLRQKAKGLQLILIPEKELEELKKCAENPDKDHLTEKAMLLGLKVLTLAEYNSLVKRAHEPLIEEIRHHAAGAGYSIISTRELENIQKKATSPTLEELINLAKNHQMILVDAGDYLSLQQSAKVPTLIHMRSVCERMGYTIIGREELSVLDQLAYKPNVEQLKERAEDLRLEVVPADEYSKLQLLAHAPSLEHVKACAKILNHVVVAREVFESIRGRAERPDVTHLIEKALERDMIVVPKALHETSQMLITSPPRDFLEKKAALHGFVLVERAKFDKPSLEFVTEKASLHNLVTINGAELEDLRTQLEAPSPEYIQIKADHLGLTVVSKSELRNLQLLANEPPESHVRDAATKLGLISLTESELLKLKNEAAAPSETVVISRAATLGLVTLPAGELKELQRKATSPTDPELEQLATNSGKKLVRNADFDALNAQIRSPARAYVEEKAREHNLAVIPQRQLSELEDIAFRPSLSQIKEAASKKDLVVILKGKYQDTIRLAFDPPHEHVKNMALKHESVIVEKTVHEDMKLKAFTPTIAHLQSQAENHECVVVPTNLYNELKALALLPSLDHVRKVASTHDHAVVITSEFAKLSRVANDKSLERAIELAQMNSSVVISVSEHKSLVQRAEHPTLAQIKELAASHEHVIVPYDEYQNILRLMNQPTLSEVSKFAEKMSHVVLPQEEHEILMKQANEPTLEQVKDHAIAQAHELVSSAELGKLRKLASNPSIEHVETFPSVREHKIIPVTQFEALRELAENPTTERVKELAARYMSVIVPAEDYNEKKRLAEDPDFEHVKSTALKHGCVVIPKMDFEQLETLSRSPDARHVKKTANALGLETIDKCELLELHALANNPGIEHVAANADRLGQEMIDKDELLKIRRSIEHPHIDYLIKSMSAHGYVAVPSHDFQKHLEDKEKIANMKLITNEEYESLTATSLNPSLDFLQEKAKEMNYIVVNMSKYHELQNCLQNPLHEYLVQQARLGGHEVIEFSELEKLQEIAKEPSESFLTEKATLKKLVLIPSIDLELLNRRINEPLLEYLEIHSKRHEKELIASKELNSLRTTVSEPSLEFLLKKLRARSMEPISTELLVELRNIEKSFNTPSLEYLTRHAELHERELVEKRKLKSFLATEEAYSSPSMEYLQAKADAIEHTIISCVSLREFREVQTAHKNPTLGYIAKHAEALNHCVISSDELAELTKFKELCEAPSLDYLTKHAMLQDHEVISKEEFEKMVLGYRSPSIDYLREKGLNTGHVLISEARENECTAMERQLHTPSLDYLARKVAVYGAVIISADEMALFKDTKVLYDSPHIDYLREKVSVTGLELIEIEELDELKRLQEFMKAPPLDFVKKHAMNHGYTTVRREKMRESEEIEKQHQSPDIEYLSGMAETKGYSLMASPEITRLIEKDAKSVKDLAAGEGLVAIPQTDYEELRKELDSPLLEYLKRKADDYKYVLVLNDMHEDILERLNSPSLEFLREKSDSLDHVLVANDQYAKLTEPLADRLAKEGLVFLSEEKYQGLLSRLESPSVEFLREKAEDHHSRIIDCNEYNNLLHSASESLDSKAEAAGMVIRKKSSLDSLRESSEKLKRLEAFFEDPDVATVTELGAKLDCIMVQQKQFEELTRKLEESVFEKASKLSLAAIPLSELDELKTSASESLESRAAKEQKVVLDSIQYEKLLSVEGLKDLAEKQDYTVIPKDEFAVLQGEAKKDLRTRAFEANMVLLLNPDHSDIVSKLENPSLDYLKEKSAVHGIETVDKNELAELKAGAKMPLAEKAAQAGMVAISVGEFEQLHSQAYLPTIEDVKLAAATHGLVTVRSEDLEELNLKASRTLDDHLADGRLRVITNEEFDAMLLRANKPSMEQLSRSALLHGMSLVAVEEYEQMMKENAELLQGKAQSRGLALVDQNEYALLRQRAESPSTDWLSEKAATLGQVILPESDYKILKVKSEKPLEALAREKGFDLIETDKHQEVLKQLKDAQTFRLPSDDDDWTAMKQELSERGFEVIPSAEFATLRSKSDASQDSIADAARDYGLLVIDKNSHTVTESLTNEVVAWLEAQGYAVSTETPAPEFADAEESLALSPVELRLSAERLGMVCLEKPLYEELLKSSNILEDKSLIAEAAAKLSLAVLPSAELTKMRQSLIEKESMIQSLDQRPKEETTKALLVQNLRNLGLVVLDKEEYQELKSIAEEHDTTMSEEELRTKAGELGFSILPGAKYHEMRKAQEALKNKSMFVAAAKQWNLLCIPEKAFVPTTVARTPEAEKVTLIPTSYYEKLSRLEGLNIEKVADGVFKQHAEKRGYVKEESVAKSPVLNLESEDGHTYSPTTSVGASTFAKPPGRSGLSQLSSMRSNLTVDSHHSAIDSLTGLSIATNISFTDRSMIPAITQVVIGEYLFKYYRKLGPLSSISASRHERYFWVHPYSLTLYWSSSNPVLTNPSEVKTKAMAIESVESVEDNNPLPTGLHYKSIIVHCKTKSIKITCPTRQRHNTWYNALRYLVNRNINELDFGNQARTNAAQENHSTQQAGDGEEDDQFDPNMEFEPSERHAFPRSSTILKSRSFGRMPSTRR</sequence>
<dbReference type="GO" id="GO:0000226">
    <property type="term" value="P:microtubule cytoskeleton organization"/>
    <property type="evidence" value="ECO:0007669"/>
    <property type="project" value="TreeGrafter"/>
</dbReference>
<dbReference type="InterPro" id="IPR053005">
    <property type="entry name" value="Nuclear_Pos-Cytoskel_Interact"/>
</dbReference>
<feature type="compositionally biased region" description="Polar residues" evidence="2">
    <location>
        <begin position="71"/>
        <end position="82"/>
    </location>
</feature>
<dbReference type="SUPFAM" id="SSF50729">
    <property type="entry name" value="PH domain-like"/>
    <property type="match status" value="1"/>
</dbReference>
<protein>
    <submittedName>
        <fullName evidence="4">Migration protein NUM1</fullName>
    </submittedName>
</protein>
<proteinExistence type="predicted"/>
<dbReference type="PANTHER" id="PTHR28190">
    <property type="entry name" value="NUCLEAR MIGRATION PROTEIN NUM1"/>
    <property type="match status" value="1"/>
</dbReference>
<evidence type="ECO:0000259" key="3">
    <source>
        <dbReference type="PROSITE" id="PS50003"/>
    </source>
</evidence>
<reference evidence="5" key="1">
    <citation type="submission" date="2019-03" db="EMBL/GenBank/DDBJ databases">
        <title>Snf2 controls pulcherriminic acid biosynthesis and connects pigmentation and antifungal activity of the yeast Metschnikowia pulcherrima.</title>
        <authorList>
            <person name="Gore-Lloyd D."/>
            <person name="Sumann I."/>
            <person name="Brachmann A.O."/>
            <person name="Schneeberger K."/>
            <person name="Ortiz-Merino R.A."/>
            <person name="Moreno-Beltran M."/>
            <person name="Schlaefli M."/>
            <person name="Kirner P."/>
            <person name="Santos Kron A."/>
            <person name="Wolfe K.H."/>
            <person name="Piel J."/>
            <person name="Ahrens C.H."/>
            <person name="Henk D."/>
            <person name="Freimoser F.M."/>
        </authorList>
    </citation>
    <scope>NUCLEOTIDE SEQUENCE [LARGE SCALE GENOMIC DNA]</scope>
    <source>
        <strain evidence="5">APC 1.2</strain>
    </source>
</reference>
<dbReference type="GO" id="GO:0032065">
    <property type="term" value="P:maintenance of protein location in cell cortex"/>
    <property type="evidence" value="ECO:0007669"/>
    <property type="project" value="InterPro"/>
</dbReference>
<feature type="region of interest" description="Disordered" evidence="2">
    <location>
        <begin position="3483"/>
        <end position="3536"/>
    </location>
</feature>
<keyword evidence="5" id="KW-1185">Reference proteome</keyword>
<evidence type="ECO:0000256" key="1">
    <source>
        <dbReference type="SAM" id="Coils"/>
    </source>
</evidence>
<dbReference type="InterPro" id="IPR001849">
    <property type="entry name" value="PH_domain"/>
</dbReference>
<dbReference type="Pfam" id="PF12814">
    <property type="entry name" value="Mcp5_PH"/>
    <property type="match status" value="1"/>
</dbReference>
<dbReference type="CDD" id="cd13365">
    <property type="entry name" value="PH_PLC_plant-like"/>
    <property type="match status" value="1"/>
</dbReference>
<evidence type="ECO:0000313" key="4">
    <source>
        <dbReference type="EMBL" id="QBM88213.1"/>
    </source>
</evidence>
<dbReference type="GO" id="GO:0015631">
    <property type="term" value="F:tubulin binding"/>
    <property type="evidence" value="ECO:0007669"/>
    <property type="project" value="TreeGrafter"/>
</dbReference>
<keyword evidence="1" id="KW-0175">Coiled coil</keyword>
<feature type="domain" description="PH" evidence="3">
    <location>
        <begin position="3355"/>
        <end position="3467"/>
    </location>
</feature>
<feature type="region of interest" description="Disordered" evidence="2">
    <location>
        <begin position="56"/>
        <end position="109"/>
    </location>
</feature>
<dbReference type="GO" id="GO:0005934">
    <property type="term" value="C:cellular bud tip"/>
    <property type="evidence" value="ECO:0007669"/>
    <property type="project" value="TreeGrafter"/>
</dbReference>
<dbReference type="InterPro" id="IPR024774">
    <property type="entry name" value="PH_dom-Mcp5-type"/>
</dbReference>
<feature type="region of interest" description="Disordered" evidence="2">
    <location>
        <begin position="382"/>
        <end position="411"/>
    </location>
</feature>
<accession>A0A4V1AE73</accession>
<dbReference type="PROSITE" id="PS50003">
    <property type="entry name" value="PH_DOMAIN"/>
    <property type="match status" value="1"/>
</dbReference>
<dbReference type="STRING" id="2163413.A0A4V1AE73"/>